<organism evidence="1 2">
    <name type="scientific">Galendromus occidentalis</name>
    <name type="common">western predatory mite</name>
    <dbReference type="NCBI Taxonomy" id="34638"/>
    <lineage>
        <taxon>Eukaryota</taxon>
        <taxon>Metazoa</taxon>
        <taxon>Ecdysozoa</taxon>
        <taxon>Arthropoda</taxon>
        <taxon>Chelicerata</taxon>
        <taxon>Arachnida</taxon>
        <taxon>Acari</taxon>
        <taxon>Parasitiformes</taxon>
        <taxon>Mesostigmata</taxon>
        <taxon>Gamasina</taxon>
        <taxon>Phytoseioidea</taxon>
        <taxon>Phytoseiidae</taxon>
        <taxon>Typhlodrominae</taxon>
        <taxon>Galendromus</taxon>
    </lineage>
</organism>
<name>A0AAJ6QYR7_9ACAR</name>
<dbReference type="Proteomes" id="UP000694867">
    <property type="component" value="Unplaced"/>
</dbReference>
<accession>A0AAJ6QYR7</accession>
<proteinExistence type="predicted"/>
<dbReference type="KEGG" id="goe:100899155"/>
<evidence type="ECO:0000313" key="1">
    <source>
        <dbReference type="Proteomes" id="UP000694867"/>
    </source>
</evidence>
<dbReference type="AlphaFoldDB" id="A0AAJ6QYR7"/>
<keyword evidence="1" id="KW-1185">Reference proteome</keyword>
<sequence length="379" mass="43244">MPTRTKGAESRGMPHRVLKTISSVIGVLRNQISSFREGLVLERGRLKYFREALDMEEFPLVVEHAKRISNENLFSTIPEIEYMEKSALRRDFVELIVQFIMIMQICERYGPSSSEYGELSPRNVWIFASCRSLTEMAYLRSRLSFVDPASFLREHINLTLVRTVESAVSRKIPPWEGMLLLCKEAGPGCVYRLLPCVFITLLNEPKDVPATAASLFLSIIAEAIYTLSKHFGNYTCKIEEKILVKLLDMGASPMVTLDSHYTLFRRIEKSLEMKGTPRWILDEVRPNSQNAEPRPTVLNRLMTHRWSDSFTNKLKAYACCSLGATDVSRQNFGSKLSRLECLAARCVPREQMDALPPAFKFFVTKHLPLPIGSTRTYFA</sequence>
<protein>
    <submittedName>
        <fullName evidence="2">Uncharacterized protein LOC100899155</fullName>
    </submittedName>
</protein>
<evidence type="ECO:0000313" key="2">
    <source>
        <dbReference type="RefSeq" id="XP_003748232.1"/>
    </source>
</evidence>
<gene>
    <name evidence="2" type="primary">LOC100899155</name>
</gene>
<reference evidence="2" key="1">
    <citation type="submission" date="2025-08" db="UniProtKB">
        <authorList>
            <consortium name="RefSeq"/>
        </authorList>
    </citation>
    <scope>IDENTIFICATION</scope>
</reference>
<dbReference type="GeneID" id="100899155"/>
<dbReference type="RefSeq" id="XP_003748232.1">
    <property type="nucleotide sequence ID" value="XM_003748184.2"/>
</dbReference>